<feature type="disulfide bond" evidence="12">
    <location>
        <begin position="43"/>
        <end position="56"/>
    </location>
</feature>
<dbReference type="OMA" id="QECAFMT"/>
<dbReference type="EMBL" id="JAPWDV010000003">
    <property type="protein sequence ID" value="KAJ6218034.1"/>
    <property type="molecule type" value="Genomic_DNA"/>
</dbReference>
<comment type="function">
    <text evidence="1">Accessory subunit of the mitochondrial membrane respiratory chain NADH dehydrogenase (Complex I), that is believed not to be involved in catalysis. Complex I functions in the transfer of electrons from NADH to the respiratory chain. The immediate electron acceptor for the enzyme is believed to be ubiquinone.</text>
</comment>
<organism evidence="13 14">
    <name type="scientific">Blomia tropicalis</name>
    <name type="common">Mite</name>
    <dbReference type="NCBI Taxonomy" id="40697"/>
    <lineage>
        <taxon>Eukaryota</taxon>
        <taxon>Metazoa</taxon>
        <taxon>Ecdysozoa</taxon>
        <taxon>Arthropoda</taxon>
        <taxon>Chelicerata</taxon>
        <taxon>Arachnida</taxon>
        <taxon>Acari</taxon>
        <taxon>Acariformes</taxon>
        <taxon>Sarcoptiformes</taxon>
        <taxon>Astigmata</taxon>
        <taxon>Glycyphagoidea</taxon>
        <taxon>Echimyopodidae</taxon>
        <taxon>Blomia</taxon>
    </lineage>
</organism>
<dbReference type="GO" id="GO:0005758">
    <property type="term" value="C:mitochondrial intermembrane space"/>
    <property type="evidence" value="ECO:0007669"/>
    <property type="project" value="UniProtKB-SubCell"/>
</dbReference>
<evidence type="ECO:0000256" key="3">
    <source>
        <dbReference type="ARBA" id="ARBA00004637"/>
    </source>
</evidence>
<keyword evidence="7" id="KW-0999">Mitochondrion inner membrane</keyword>
<sequence>MVDLLNTPIAPFLRSNADLYNFFGRPREVNRECGDLELDALECLEAYGARRGTALCASYVSDFRECATMVMQKQRVNVMKRERLKQVIRGERKFFEAMDTIKPPTDSFQSGPFYN</sequence>
<dbReference type="PANTHER" id="PTHR21268:SF2">
    <property type="entry name" value="NADH DEHYDROGENASE [UBIQUINONE] IRON-SULFUR PROTEIN 5"/>
    <property type="match status" value="1"/>
</dbReference>
<evidence type="ECO:0000313" key="14">
    <source>
        <dbReference type="Proteomes" id="UP001142055"/>
    </source>
</evidence>
<dbReference type="AlphaFoldDB" id="A0A9Q0RKS1"/>
<keyword evidence="8" id="KW-0249">Electron transport</keyword>
<name>A0A9Q0RKS1_BLOTA</name>
<evidence type="ECO:0000313" key="13">
    <source>
        <dbReference type="EMBL" id="KAJ6218034.1"/>
    </source>
</evidence>
<evidence type="ECO:0000256" key="4">
    <source>
        <dbReference type="ARBA" id="ARBA00007372"/>
    </source>
</evidence>
<reference evidence="13" key="1">
    <citation type="submission" date="2022-12" db="EMBL/GenBank/DDBJ databases">
        <title>Genome assemblies of Blomia tropicalis.</title>
        <authorList>
            <person name="Cui Y."/>
        </authorList>
    </citation>
    <scope>NUCLEOTIDE SEQUENCE</scope>
    <source>
        <tissue evidence="13">Adult mites</tissue>
    </source>
</reference>
<evidence type="ECO:0000256" key="10">
    <source>
        <dbReference type="ARBA" id="ARBA00023136"/>
    </source>
</evidence>
<keyword evidence="11 12" id="KW-1015">Disulfide bond</keyword>
<proteinExistence type="inferred from homology"/>
<feature type="disulfide bond" evidence="12">
    <location>
        <begin position="33"/>
        <end position="66"/>
    </location>
</feature>
<evidence type="ECO:0000256" key="5">
    <source>
        <dbReference type="ARBA" id="ARBA00022448"/>
    </source>
</evidence>
<evidence type="ECO:0000256" key="11">
    <source>
        <dbReference type="ARBA" id="ARBA00023157"/>
    </source>
</evidence>
<accession>A0A9Q0RKS1</accession>
<evidence type="ECO:0000256" key="6">
    <source>
        <dbReference type="ARBA" id="ARBA00022660"/>
    </source>
</evidence>
<comment type="similarity">
    <text evidence="4">Belongs to the complex I NDUFS5 subunit family.</text>
</comment>
<dbReference type="Pfam" id="PF10200">
    <property type="entry name" value="Ndufs5"/>
    <property type="match status" value="1"/>
</dbReference>
<keyword evidence="14" id="KW-1185">Reference proteome</keyword>
<dbReference type="Proteomes" id="UP001142055">
    <property type="component" value="Chromosome 3"/>
</dbReference>
<evidence type="ECO:0000256" key="2">
    <source>
        <dbReference type="ARBA" id="ARBA00004569"/>
    </source>
</evidence>
<dbReference type="GO" id="GO:0005743">
    <property type="term" value="C:mitochondrial inner membrane"/>
    <property type="evidence" value="ECO:0007669"/>
    <property type="project" value="UniProtKB-SubCell"/>
</dbReference>
<protein>
    <recommendedName>
        <fullName evidence="15">NADH dehydrogenase [ubiquinone] iron-sulfur protein 5</fullName>
    </recommendedName>
</protein>
<evidence type="ECO:0000256" key="1">
    <source>
        <dbReference type="ARBA" id="ARBA00003195"/>
    </source>
</evidence>
<keyword evidence="10" id="KW-0472">Membrane</keyword>
<keyword evidence="5" id="KW-0813">Transport</keyword>
<evidence type="ECO:0000256" key="8">
    <source>
        <dbReference type="ARBA" id="ARBA00022982"/>
    </source>
</evidence>
<evidence type="ECO:0008006" key="15">
    <source>
        <dbReference type="Google" id="ProtNLM"/>
    </source>
</evidence>
<keyword evidence="9" id="KW-0496">Mitochondrion</keyword>
<gene>
    <name evidence="13" type="ORF">RDWZM_009191</name>
</gene>
<evidence type="ECO:0000256" key="12">
    <source>
        <dbReference type="PIRSR" id="PIRSR619342-50"/>
    </source>
</evidence>
<dbReference type="OrthoDB" id="9992197at2759"/>
<dbReference type="PANTHER" id="PTHR21268">
    <property type="entry name" value="NADH DEHYDROGENASE [UBIQUINONE] IRON-SULFUR PROTEIN 5"/>
    <property type="match status" value="1"/>
</dbReference>
<keyword evidence="6" id="KW-0679">Respiratory chain</keyword>
<evidence type="ECO:0000256" key="7">
    <source>
        <dbReference type="ARBA" id="ARBA00022792"/>
    </source>
</evidence>
<dbReference type="InterPro" id="IPR019342">
    <property type="entry name" value="NADH_UbQ_OxRdtase_FeS-su5"/>
</dbReference>
<comment type="caution">
    <text evidence="13">The sequence shown here is derived from an EMBL/GenBank/DDBJ whole genome shotgun (WGS) entry which is preliminary data.</text>
</comment>
<evidence type="ECO:0000256" key="9">
    <source>
        <dbReference type="ARBA" id="ARBA00023128"/>
    </source>
</evidence>
<comment type="subcellular location">
    <subcellularLocation>
        <location evidence="3">Mitochondrion inner membrane</location>
        <topology evidence="3">Peripheral membrane protein</topology>
    </subcellularLocation>
    <subcellularLocation>
        <location evidence="2">Mitochondrion intermembrane space</location>
    </subcellularLocation>
</comment>